<dbReference type="HAMAP" id="MF_01859">
    <property type="entry name" value="23SrRNA_methyltr_G"/>
    <property type="match status" value="1"/>
</dbReference>
<dbReference type="PANTHER" id="PTHR47816">
    <property type="entry name" value="RIBOSOMAL RNA SMALL SUBUNIT METHYLTRANSFERASE C"/>
    <property type="match status" value="1"/>
</dbReference>
<dbReference type="InterPro" id="IPR002052">
    <property type="entry name" value="DNA_methylase_N6_adenine_CS"/>
</dbReference>
<dbReference type="EC" id="2.1.1.174" evidence="6"/>
<evidence type="ECO:0000259" key="8">
    <source>
        <dbReference type="Pfam" id="PF26049"/>
    </source>
</evidence>
<dbReference type="CDD" id="cd02440">
    <property type="entry name" value="AdoMet_MTases"/>
    <property type="match status" value="1"/>
</dbReference>
<dbReference type="AlphaFoldDB" id="A0A2X4XNB2"/>
<comment type="function">
    <text evidence="6">Specifically methylates the guanine in position 1835 (m2G1835) of 23S rRNA.</text>
</comment>
<dbReference type="InterPro" id="IPR058679">
    <property type="entry name" value="RlmG_N"/>
</dbReference>
<evidence type="ECO:0000313" key="9">
    <source>
        <dbReference type="EMBL" id="SQI41415.1"/>
    </source>
</evidence>
<keyword evidence="5 6" id="KW-0949">S-adenosyl-L-methionine</keyword>
<protein>
    <recommendedName>
        <fullName evidence="6">Ribosomal RNA large subunit methyltransferase G</fullName>
        <ecNumber evidence="6">2.1.1.174</ecNumber>
    </recommendedName>
    <alternativeName>
        <fullName evidence="6">23S rRNA m2G1835 methyltransferase</fullName>
    </alternativeName>
    <alternativeName>
        <fullName evidence="6">rRNA (guanine-N(2)-)-methyltransferase RlmG</fullName>
    </alternativeName>
</protein>
<dbReference type="Pfam" id="PF26049">
    <property type="entry name" value="RLMG_N"/>
    <property type="match status" value="1"/>
</dbReference>
<dbReference type="PIRSF" id="PIRSF037565">
    <property type="entry name" value="RRNA_m2G_Mtase_RsmD_prd"/>
    <property type="match status" value="1"/>
</dbReference>
<dbReference type="SUPFAM" id="SSF53335">
    <property type="entry name" value="S-adenosyl-L-methionine-dependent methyltransferases"/>
    <property type="match status" value="1"/>
</dbReference>
<dbReference type="Proteomes" id="UP000249005">
    <property type="component" value="Chromosome 1"/>
</dbReference>
<accession>A0A2X4XNB2</accession>
<keyword evidence="10" id="KW-1185">Reference proteome</keyword>
<feature type="domain" description="Methyltransferase small" evidence="7">
    <location>
        <begin position="217"/>
        <end position="388"/>
    </location>
</feature>
<evidence type="ECO:0000256" key="4">
    <source>
        <dbReference type="ARBA" id="ARBA00022679"/>
    </source>
</evidence>
<keyword evidence="4 6" id="KW-0808">Transferase</keyword>
<dbReference type="NCBIfam" id="NF011577">
    <property type="entry name" value="PRK15001.1"/>
    <property type="match status" value="1"/>
</dbReference>
<evidence type="ECO:0000256" key="5">
    <source>
        <dbReference type="ARBA" id="ARBA00022691"/>
    </source>
</evidence>
<keyword evidence="3 6" id="KW-0489">Methyltransferase</keyword>
<comment type="similarity">
    <text evidence="6">Belongs to the methyltransferase superfamily. RlmG family.</text>
</comment>
<dbReference type="KEGG" id="lri:NCTC12151_02055"/>
<dbReference type="PROSITE" id="PS00092">
    <property type="entry name" value="N6_MTASE"/>
    <property type="match status" value="1"/>
</dbReference>
<dbReference type="EMBL" id="LS483470">
    <property type="protein sequence ID" value="SQI41415.1"/>
    <property type="molecule type" value="Genomic_DNA"/>
</dbReference>
<name>A0A2X4XNB2_9GAMM</name>
<dbReference type="InterPro" id="IPR017237">
    <property type="entry name" value="RLMG"/>
</dbReference>
<keyword evidence="1 6" id="KW-0963">Cytoplasm</keyword>
<organism evidence="9 10">
    <name type="scientific">Leminorella richardii</name>
    <dbReference type="NCBI Taxonomy" id="158841"/>
    <lineage>
        <taxon>Bacteria</taxon>
        <taxon>Pseudomonadati</taxon>
        <taxon>Pseudomonadota</taxon>
        <taxon>Gammaproteobacteria</taxon>
        <taxon>Enterobacterales</taxon>
        <taxon>Budviciaceae</taxon>
        <taxon>Leminorella</taxon>
    </lineage>
</organism>
<dbReference type="InterPro" id="IPR007848">
    <property type="entry name" value="Small_mtfrase_dom"/>
</dbReference>
<evidence type="ECO:0000256" key="1">
    <source>
        <dbReference type="ARBA" id="ARBA00022490"/>
    </source>
</evidence>
<dbReference type="Pfam" id="PF05175">
    <property type="entry name" value="MTS"/>
    <property type="match status" value="1"/>
</dbReference>
<gene>
    <name evidence="6 9" type="primary">rlmG</name>
    <name evidence="9" type="ORF">NCTC12151_02055</name>
</gene>
<dbReference type="GO" id="GO:0003676">
    <property type="term" value="F:nucleic acid binding"/>
    <property type="evidence" value="ECO:0007669"/>
    <property type="project" value="InterPro"/>
</dbReference>
<keyword evidence="2 6" id="KW-0698">rRNA processing</keyword>
<dbReference type="Gene3D" id="3.40.50.150">
    <property type="entry name" value="Vaccinia Virus protein VP39"/>
    <property type="match status" value="2"/>
</dbReference>
<feature type="domain" description="RlmG N-terminal" evidence="8">
    <location>
        <begin position="28"/>
        <end position="197"/>
    </location>
</feature>
<dbReference type="InterPro" id="IPR029063">
    <property type="entry name" value="SAM-dependent_MTases_sf"/>
</dbReference>
<dbReference type="PANTHER" id="PTHR47816:SF5">
    <property type="entry name" value="RIBOSOMAL RNA LARGE SUBUNIT METHYLTRANSFERASE G"/>
    <property type="match status" value="1"/>
</dbReference>
<comment type="catalytic activity">
    <reaction evidence="6">
        <text>guanosine(1835) in 23S rRNA + S-adenosyl-L-methionine = N(2)-methylguanosine(1835) in 23S rRNA + S-adenosyl-L-homocysteine + H(+)</text>
        <dbReference type="Rhea" id="RHEA:42744"/>
        <dbReference type="Rhea" id="RHEA-COMP:10217"/>
        <dbReference type="Rhea" id="RHEA-COMP:10218"/>
        <dbReference type="ChEBI" id="CHEBI:15378"/>
        <dbReference type="ChEBI" id="CHEBI:57856"/>
        <dbReference type="ChEBI" id="CHEBI:59789"/>
        <dbReference type="ChEBI" id="CHEBI:74269"/>
        <dbReference type="ChEBI" id="CHEBI:74481"/>
        <dbReference type="EC" id="2.1.1.174"/>
    </reaction>
</comment>
<sequence>MSWRSRRRRMTDQNEAQISLGERTLSLLSLKRFPDPGRESPLRAWEAADEYLLNELDRSNLSGGPLVIINDAFGALACALAEYHPVCSGDSFISQYATRSNLARNGLDGDAVTLIDCLTPFPASPSVVLIKVPKTLALLESQLHALRNVVTPDTQIIAAAKARDVHTSTLRLFENILGPTRTSLAWKKARLIFCRVEKPDVAPLNELASWPLEGTPYTLYNHPSVFSRSSLDIGARFFSDFLPSNLTGNMVDLGCGNGVLGLRLLAQNPQASVIFRDESFMAVASSQLNVEKNVPQALSRSCFEAGHSLMGIVDGSLSAVICNPPFHQQQVITDDIAWQMFIDARRCLEGGGELRVIGNRHLGYHQKLKKLFGHCELLASNSKFVVLRSVKSGRAE</sequence>
<proteinExistence type="inferred from homology"/>
<evidence type="ECO:0000256" key="2">
    <source>
        <dbReference type="ARBA" id="ARBA00022552"/>
    </source>
</evidence>
<comment type="subcellular location">
    <subcellularLocation>
        <location evidence="6">Cytoplasm</location>
    </subcellularLocation>
</comment>
<reference evidence="9 10" key="1">
    <citation type="submission" date="2018-06" db="EMBL/GenBank/DDBJ databases">
        <authorList>
            <consortium name="Pathogen Informatics"/>
            <person name="Doyle S."/>
        </authorList>
    </citation>
    <scope>NUCLEOTIDE SEQUENCE [LARGE SCALE GENOMIC DNA]</scope>
    <source>
        <strain evidence="9 10">NCTC12151</strain>
    </source>
</reference>
<evidence type="ECO:0000313" key="10">
    <source>
        <dbReference type="Proteomes" id="UP000249005"/>
    </source>
</evidence>
<dbReference type="GO" id="GO:0005737">
    <property type="term" value="C:cytoplasm"/>
    <property type="evidence" value="ECO:0007669"/>
    <property type="project" value="UniProtKB-SubCell"/>
</dbReference>
<dbReference type="GO" id="GO:0052916">
    <property type="term" value="F:23S rRNA (guanine(1835)-N(2))-methyltransferase activity"/>
    <property type="evidence" value="ECO:0007669"/>
    <property type="project" value="UniProtKB-EC"/>
</dbReference>
<evidence type="ECO:0000256" key="6">
    <source>
        <dbReference type="HAMAP-Rule" id="MF_01859"/>
    </source>
</evidence>
<evidence type="ECO:0000256" key="3">
    <source>
        <dbReference type="ARBA" id="ARBA00022603"/>
    </source>
</evidence>
<evidence type="ECO:0000259" key="7">
    <source>
        <dbReference type="Pfam" id="PF05175"/>
    </source>
</evidence>
<dbReference type="InterPro" id="IPR046977">
    <property type="entry name" value="RsmC/RlmG"/>
</dbReference>